<dbReference type="RefSeq" id="WP_311651150.1">
    <property type="nucleotide sequence ID" value="NZ_JAVRHY010000005.1"/>
</dbReference>
<organism evidence="3 4">
    <name type="scientific">Spectribacter acetivorans</name>
    <dbReference type="NCBI Taxonomy" id="3075603"/>
    <lineage>
        <taxon>Bacteria</taxon>
        <taxon>Pseudomonadati</taxon>
        <taxon>Pseudomonadota</taxon>
        <taxon>Gammaproteobacteria</taxon>
        <taxon>Salinisphaerales</taxon>
        <taxon>Salinisphaeraceae</taxon>
        <taxon>Spectribacter</taxon>
    </lineage>
</organism>
<dbReference type="GO" id="GO:0016491">
    <property type="term" value="F:oxidoreductase activity"/>
    <property type="evidence" value="ECO:0007669"/>
    <property type="project" value="UniProtKB-KW"/>
</dbReference>
<evidence type="ECO:0000313" key="4">
    <source>
        <dbReference type="Proteomes" id="UP001259982"/>
    </source>
</evidence>
<dbReference type="InterPro" id="IPR036661">
    <property type="entry name" value="Luciferase-like_sf"/>
</dbReference>
<name>A0ABU3B6X0_9GAMM</name>
<dbReference type="Gene3D" id="3.20.20.30">
    <property type="entry name" value="Luciferase-like domain"/>
    <property type="match status" value="1"/>
</dbReference>
<dbReference type="PANTHER" id="PTHR30137:SF6">
    <property type="entry name" value="LUCIFERASE-LIKE MONOOXYGENASE"/>
    <property type="match status" value="1"/>
</dbReference>
<dbReference type="EC" id="1.-.-.-" evidence="3"/>
<evidence type="ECO:0000313" key="3">
    <source>
        <dbReference type="EMBL" id="MDT0618184.1"/>
    </source>
</evidence>
<protein>
    <submittedName>
        <fullName evidence="3">LLM class flavin-dependent oxidoreductase</fullName>
        <ecNumber evidence="3">1.-.-.-</ecNumber>
    </submittedName>
</protein>
<dbReference type="NCBIfam" id="TIGR03558">
    <property type="entry name" value="oxido_grp_1"/>
    <property type="match status" value="1"/>
</dbReference>
<comment type="similarity">
    <text evidence="1">To bacterial alkanal monooxygenase alpha and beta chains.</text>
</comment>
<dbReference type="InterPro" id="IPR019949">
    <property type="entry name" value="CmoO-like"/>
</dbReference>
<dbReference type="EMBL" id="JAVRHY010000005">
    <property type="protein sequence ID" value="MDT0618184.1"/>
    <property type="molecule type" value="Genomic_DNA"/>
</dbReference>
<gene>
    <name evidence="3" type="ORF">RM531_06835</name>
</gene>
<comment type="caution">
    <text evidence="3">The sequence shown here is derived from an EMBL/GenBank/DDBJ whole genome shotgun (WGS) entry which is preliminary data.</text>
</comment>
<sequence>MRYPLSVLDLIPVASGTPASLAVRRSVDLAQLAEELGYVRYWISEHHSMPSLASPAPEPILAHVAARTDRIRVGPGGIMLPNHKPLRVAELFHTMEALYPGRMDLGIGRAPGSDARASKALGAESPERFGDLFNQMLSLSRGTLPRMHPINGVKVMPNDVGLPPIWILGSSGASAAAAGGAGMGYSFASHFSATPPGPAITRYREAFQPSDEFPEPHAILGVSVICAPTEDEAEYLAASFDLAWLRLNKGDFQPLPTPEEAMDYDYTEGDRELIAENRQRHVVGDPQQVRERLDTMMAESGADELMVVSNIHDHEARLRAYRLIAGTG</sequence>
<dbReference type="Pfam" id="PF00296">
    <property type="entry name" value="Bac_luciferase"/>
    <property type="match status" value="1"/>
</dbReference>
<proteinExistence type="predicted"/>
<dbReference type="InterPro" id="IPR050766">
    <property type="entry name" value="Bact_Lucif_Oxidored"/>
</dbReference>
<dbReference type="SUPFAM" id="SSF51679">
    <property type="entry name" value="Bacterial luciferase-like"/>
    <property type="match status" value="1"/>
</dbReference>
<dbReference type="PANTHER" id="PTHR30137">
    <property type="entry name" value="LUCIFERASE-LIKE MONOOXYGENASE"/>
    <property type="match status" value="1"/>
</dbReference>
<feature type="domain" description="Luciferase-like" evidence="2">
    <location>
        <begin position="10"/>
        <end position="303"/>
    </location>
</feature>
<accession>A0ABU3B6X0</accession>
<reference evidence="3 4" key="1">
    <citation type="submission" date="2023-09" db="EMBL/GenBank/DDBJ databases">
        <authorList>
            <person name="Rey-Velasco X."/>
        </authorList>
    </citation>
    <scope>NUCLEOTIDE SEQUENCE [LARGE SCALE GENOMIC DNA]</scope>
    <source>
        <strain evidence="3 4">P385</strain>
    </source>
</reference>
<keyword evidence="4" id="KW-1185">Reference proteome</keyword>
<evidence type="ECO:0000259" key="2">
    <source>
        <dbReference type="Pfam" id="PF00296"/>
    </source>
</evidence>
<keyword evidence="3" id="KW-0560">Oxidoreductase</keyword>
<dbReference type="Proteomes" id="UP001259982">
    <property type="component" value="Unassembled WGS sequence"/>
</dbReference>
<dbReference type="InterPro" id="IPR011251">
    <property type="entry name" value="Luciferase-like_dom"/>
</dbReference>
<evidence type="ECO:0000256" key="1">
    <source>
        <dbReference type="ARBA" id="ARBA00007789"/>
    </source>
</evidence>